<evidence type="ECO:0000313" key="4">
    <source>
        <dbReference type="EMBL" id="RHJ63544.1"/>
    </source>
</evidence>
<dbReference type="InterPro" id="IPR004843">
    <property type="entry name" value="Calcineurin-like_PHP"/>
</dbReference>
<dbReference type="Proteomes" id="UP000260793">
    <property type="component" value="Unassembled WGS sequence"/>
</dbReference>
<dbReference type="InterPro" id="IPR050126">
    <property type="entry name" value="Ap4A_hydrolase"/>
</dbReference>
<dbReference type="GO" id="GO:0005737">
    <property type="term" value="C:cytoplasm"/>
    <property type="evidence" value="ECO:0007669"/>
    <property type="project" value="TreeGrafter"/>
</dbReference>
<evidence type="ECO:0000313" key="2">
    <source>
        <dbReference type="EMBL" id="RGK38672.1"/>
    </source>
</evidence>
<evidence type="ECO:0000313" key="7">
    <source>
        <dbReference type="Proteomes" id="UP000285832"/>
    </source>
</evidence>
<evidence type="ECO:0000259" key="1">
    <source>
        <dbReference type="Pfam" id="PF00149"/>
    </source>
</evidence>
<evidence type="ECO:0000313" key="6">
    <source>
        <dbReference type="Proteomes" id="UP000284902"/>
    </source>
</evidence>
<dbReference type="EMBL" id="QRHG01000022">
    <property type="protein sequence ID" value="RHF59469.1"/>
    <property type="molecule type" value="Genomic_DNA"/>
</dbReference>
<dbReference type="Proteomes" id="UP000284902">
    <property type="component" value="Unassembled WGS sequence"/>
</dbReference>
<sequence>MGRTYAISDVHGMGHLLDRMLEKIAFSEADRLYILGDLIDRGPDPAGVLDLAMERKNIIALKGNHEDAFVDWYDTVPDKIHNRYYYNTYDFLMDSRRTRERLPEYVEFMRKMPLYKKLRIDGECWLLAHACTEEALSFWKRKERMLWSTEMIDRGKGIPGYHSVVGHVPAFTIRGNTNRPAKIWHSEDGWLTDIDCGAAFPAFGGRLGCLCLETGEEYYVADAEILTT</sequence>
<dbReference type="Gene3D" id="3.60.21.10">
    <property type="match status" value="1"/>
</dbReference>
<protein>
    <submittedName>
        <fullName evidence="2">Serine/threonine protein phosphatase</fullName>
    </submittedName>
</protein>
<accession>A0A3E4LNJ1</accession>
<name>A0A3E4LNJ1_9FIRM</name>
<dbReference type="GO" id="GO:0016791">
    <property type="term" value="F:phosphatase activity"/>
    <property type="evidence" value="ECO:0007669"/>
    <property type="project" value="TreeGrafter"/>
</dbReference>
<feature type="domain" description="Calcineurin-like phosphoesterase" evidence="1">
    <location>
        <begin position="3"/>
        <end position="116"/>
    </location>
</feature>
<evidence type="ECO:0000313" key="3">
    <source>
        <dbReference type="EMBL" id="RHF59469.1"/>
    </source>
</evidence>
<dbReference type="SUPFAM" id="SSF56300">
    <property type="entry name" value="Metallo-dependent phosphatases"/>
    <property type="match status" value="1"/>
</dbReference>
<dbReference type="Pfam" id="PF00149">
    <property type="entry name" value="Metallophos"/>
    <property type="match status" value="1"/>
</dbReference>
<dbReference type="Proteomes" id="UP000285832">
    <property type="component" value="Unassembled WGS sequence"/>
</dbReference>
<dbReference type="PANTHER" id="PTHR42850">
    <property type="entry name" value="METALLOPHOSPHOESTERASE"/>
    <property type="match status" value="1"/>
</dbReference>
<organism evidence="2 5">
    <name type="scientific">[Ruminococcus] lactaris</name>
    <dbReference type="NCBI Taxonomy" id="46228"/>
    <lineage>
        <taxon>Bacteria</taxon>
        <taxon>Bacillati</taxon>
        <taxon>Bacillota</taxon>
        <taxon>Clostridia</taxon>
        <taxon>Lachnospirales</taxon>
        <taxon>Lachnospiraceae</taxon>
        <taxon>Mediterraneibacter</taxon>
    </lineage>
</organism>
<comment type="caution">
    <text evidence="2">The sequence shown here is derived from an EMBL/GenBank/DDBJ whole genome shotgun (WGS) entry which is preliminary data.</text>
</comment>
<dbReference type="EMBL" id="QRMI01000004">
    <property type="protein sequence ID" value="RHJ63544.1"/>
    <property type="molecule type" value="Genomic_DNA"/>
</dbReference>
<proteinExistence type="predicted"/>
<reference evidence="5 6" key="1">
    <citation type="submission" date="2018-08" db="EMBL/GenBank/DDBJ databases">
        <title>A genome reference for cultivated species of the human gut microbiota.</title>
        <authorList>
            <person name="Zou Y."/>
            <person name="Xue W."/>
            <person name="Luo G."/>
        </authorList>
    </citation>
    <scope>NUCLEOTIDE SEQUENCE [LARGE SCALE GENOMIC DNA]</scope>
    <source>
        <strain evidence="4 7">AM09-9</strain>
        <strain evidence="3 6">AM25-1LB</strain>
        <strain evidence="2 5">TF11-7</strain>
    </source>
</reference>
<dbReference type="InterPro" id="IPR029052">
    <property type="entry name" value="Metallo-depent_PP-like"/>
</dbReference>
<dbReference type="AlphaFoldDB" id="A0A3E4LNJ1"/>
<dbReference type="RefSeq" id="WP_117688323.1">
    <property type="nucleotide sequence ID" value="NZ_CAUFBW010000002.1"/>
</dbReference>
<gene>
    <name evidence="4" type="ORF">DW116_02340</name>
    <name evidence="3" type="ORF">DW672_08995</name>
    <name evidence="2" type="ORF">DXD17_09525</name>
</gene>
<evidence type="ECO:0000313" key="5">
    <source>
        <dbReference type="Proteomes" id="UP000260793"/>
    </source>
</evidence>
<dbReference type="EMBL" id="QSQN01000024">
    <property type="protein sequence ID" value="RGK38672.1"/>
    <property type="molecule type" value="Genomic_DNA"/>
</dbReference>